<dbReference type="PANTHER" id="PTHR44757">
    <property type="entry name" value="DIGUANYLATE CYCLASE DGCP"/>
    <property type="match status" value="1"/>
</dbReference>
<dbReference type="GO" id="GO:0071111">
    <property type="term" value="F:cyclic-guanylate-specific phosphodiesterase activity"/>
    <property type="evidence" value="ECO:0007669"/>
    <property type="project" value="UniProtKB-EC"/>
</dbReference>
<keyword evidence="2" id="KW-0812">Transmembrane</keyword>
<evidence type="ECO:0000259" key="3">
    <source>
        <dbReference type="PROSITE" id="PS50112"/>
    </source>
</evidence>
<dbReference type="InterPro" id="IPR001633">
    <property type="entry name" value="EAL_dom"/>
</dbReference>
<dbReference type="InterPro" id="IPR000160">
    <property type="entry name" value="GGDEF_dom"/>
</dbReference>
<evidence type="ECO:0000259" key="4">
    <source>
        <dbReference type="PROSITE" id="PS50113"/>
    </source>
</evidence>
<comment type="catalytic activity">
    <reaction evidence="1">
        <text>3',3'-c-di-GMP + H2O = 5'-phosphoguanylyl(3'-&gt;5')guanosine + H(+)</text>
        <dbReference type="Rhea" id="RHEA:24902"/>
        <dbReference type="ChEBI" id="CHEBI:15377"/>
        <dbReference type="ChEBI" id="CHEBI:15378"/>
        <dbReference type="ChEBI" id="CHEBI:58754"/>
        <dbReference type="ChEBI" id="CHEBI:58805"/>
        <dbReference type="EC" id="3.1.4.52"/>
    </reaction>
    <physiologicalReaction direction="left-to-right" evidence="1">
        <dbReference type="Rhea" id="RHEA:24903"/>
    </physiologicalReaction>
</comment>
<dbReference type="FunFam" id="3.20.20.450:FF:000001">
    <property type="entry name" value="Cyclic di-GMP phosphodiesterase yahA"/>
    <property type="match status" value="1"/>
</dbReference>
<dbReference type="SMART" id="SM00091">
    <property type="entry name" value="PAS"/>
    <property type="match status" value="1"/>
</dbReference>
<feature type="transmembrane region" description="Helical" evidence="2">
    <location>
        <begin position="147"/>
        <end position="168"/>
    </location>
</feature>
<feature type="transmembrane region" description="Helical" evidence="2">
    <location>
        <begin position="13"/>
        <end position="34"/>
    </location>
</feature>
<dbReference type="InterPro" id="IPR035919">
    <property type="entry name" value="EAL_sf"/>
</dbReference>
<dbReference type="GO" id="GO:0071732">
    <property type="term" value="P:cellular response to nitric oxide"/>
    <property type="evidence" value="ECO:0007669"/>
    <property type="project" value="UniProtKB-ARBA"/>
</dbReference>
<feature type="domain" description="GGDEF" evidence="7">
    <location>
        <begin position="384"/>
        <end position="522"/>
    </location>
</feature>
<dbReference type="GO" id="GO:0016020">
    <property type="term" value="C:membrane"/>
    <property type="evidence" value="ECO:0007669"/>
    <property type="project" value="InterPro"/>
</dbReference>
<dbReference type="InterPro" id="IPR001610">
    <property type="entry name" value="PAC"/>
</dbReference>
<protein>
    <submittedName>
        <fullName evidence="8">EAL domain-containing protein</fullName>
    </submittedName>
</protein>
<dbReference type="InterPro" id="IPR029787">
    <property type="entry name" value="Nucleotide_cyclase"/>
</dbReference>
<evidence type="ECO:0000256" key="2">
    <source>
        <dbReference type="SAM" id="Phobius"/>
    </source>
</evidence>
<evidence type="ECO:0000256" key="1">
    <source>
        <dbReference type="ARBA" id="ARBA00051114"/>
    </source>
</evidence>
<dbReference type="PROSITE" id="PS50885">
    <property type="entry name" value="HAMP"/>
    <property type="match status" value="1"/>
</dbReference>
<sequence length="787" mass="87604">MAFLKQSVLALKILLLVLMAALGVFLLATTVGVVHERNKALHIAHTEVNTVVTNNLDAIALALWSYDDVAFSTLLRGMSKISSIARLELSDNTKIVADVSNPAAGNKADRVWSITIVAPDGKTAIGSLKITESYTEIYQRIDQMVEMLVVTELFKIIGLAIILFVIVYRKVARHLHDLAMNVVAIDPGNLNARVSLNRRHTSTYRDELDILVESFNHFLADRKKAAEQLLIAATAFESQEAMMVTDTNGIVLRINKAFAETTGYSPEEIVGQTPRLLRSGRHDEAFYRQMWESINFTGAWQGEIWDRHKSGNQYLKWLTISAVRNAEGGITHYIGTHYDLTERKKAEERINALAFYDQLTNLPNRILLVEHLNRSMAASLRSGSHGALLFIDLDNFKTLNDTQGHEMGDLLLKQVADRLKQCVRGEDTVARQGGDEFVVLLSDLGTGEPEAASTAESIAEKILEQLNLPYQIGHFSHHSTASIGVTLFSGNQSSVDDLMKQADLAMYRAKGAGRNIVRFFDPAMEAIVKVRAELEDDLRQAIDKKQFLLHYQPQVVDDGRITGAEVLVRWQHPLRGMISPADFIPLAEDTDLILPLGQWVLETACRKLALWSTRPETAALNIAVNVSAKQFRQPGFVDQVLAAVKQSSADPRRLKLELTESLLVDNVEEIIEKMHRLKAKGIGFSLDDFGTGYSSLSYLKRLPLDQLKIDQSFVRDVLSDPNDAAIAKTIVTLGQSLGLAVIAEGVETQAQRDFLANAGCYAYQGYFFSKPLPEELFEQFLDHSHQI</sequence>
<dbReference type="PROSITE" id="PS50112">
    <property type="entry name" value="PAS"/>
    <property type="match status" value="1"/>
</dbReference>
<organism evidence="8 9">
    <name type="scientific">Candidatus Dechloromonas phosphorivorans</name>
    <dbReference type="NCBI Taxonomy" id="2899244"/>
    <lineage>
        <taxon>Bacteria</taxon>
        <taxon>Pseudomonadati</taxon>
        <taxon>Pseudomonadota</taxon>
        <taxon>Betaproteobacteria</taxon>
        <taxon>Rhodocyclales</taxon>
        <taxon>Azonexaceae</taxon>
        <taxon>Dechloromonas</taxon>
    </lineage>
</organism>
<dbReference type="InterPro" id="IPR035965">
    <property type="entry name" value="PAS-like_dom_sf"/>
</dbReference>
<name>A0A935JXD0_9RHOO</name>
<dbReference type="SMART" id="SM00267">
    <property type="entry name" value="GGDEF"/>
    <property type="match status" value="1"/>
</dbReference>
<dbReference type="PROSITE" id="PS50113">
    <property type="entry name" value="PAC"/>
    <property type="match status" value="1"/>
</dbReference>
<dbReference type="SUPFAM" id="SSF141868">
    <property type="entry name" value="EAL domain-like"/>
    <property type="match status" value="1"/>
</dbReference>
<accession>A0A935JXD0</accession>
<comment type="caution">
    <text evidence="8">The sequence shown here is derived from an EMBL/GenBank/DDBJ whole genome shotgun (WGS) entry which is preliminary data.</text>
</comment>
<dbReference type="InterPro" id="IPR000014">
    <property type="entry name" value="PAS"/>
</dbReference>
<dbReference type="InterPro" id="IPR000700">
    <property type="entry name" value="PAS-assoc_C"/>
</dbReference>
<dbReference type="InterPro" id="IPR043128">
    <property type="entry name" value="Rev_trsase/Diguanyl_cyclase"/>
</dbReference>
<dbReference type="InterPro" id="IPR052155">
    <property type="entry name" value="Biofilm_reg_signaling"/>
</dbReference>
<dbReference type="CDD" id="cd01949">
    <property type="entry name" value="GGDEF"/>
    <property type="match status" value="1"/>
</dbReference>
<keyword evidence="2" id="KW-0472">Membrane</keyword>
<dbReference type="AlphaFoldDB" id="A0A935JXD0"/>
<dbReference type="Gene3D" id="3.30.70.270">
    <property type="match status" value="1"/>
</dbReference>
<feature type="domain" description="HAMP" evidence="6">
    <location>
        <begin position="169"/>
        <end position="227"/>
    </location>
</feature>
<keyword evidence="2" id="KW-1133">Transmembrane helix</keyword>
<dbReference type="EMBL" id="JADJMS010000024">
    <property type="protein sequence ID" value="MBK7415711.1"/>
    <property type="molecule type" value="Genomic_DNA"/>
</dbReference>
<dbReference type="GO" id="GO:0007165">
    <property type="term" value="P:signal transduction"/>
    <property type="evidence" value="ECO:0007669"/>
    <property type="project" value="InterPro"/>
</dbReference>
<dbReference type="Gene3D" id="3.20.20.450">
    <property type="entry name" value="EAL domain"/>
    <property type="match status" value="1"/>
</dbReference>
<evidence type="ECO:0000259" key="7">
    <source>
        <dbReference type="PROSITE" id="PS50887"/>
    </source>
</evidence>
<feature type="domain" description="EAL" evidence="5">
    <location>
        <begin position="531"/>
        <end position="785"/>
    </location>
</feature>
<dbReference type="NCBIfam" id="TIGR00229">
    <property type="entry name" value="sensory_box"/>
    <property type="match status" value="1"/>
</dbReference>
<dbReference type="Gene3D" id="6.10.340.10">
    <property type="match status" value="1"/>
</dbReference>
<dbReference type="PROSITE" id="PS50887">
    <property type="entry name" value="GGDEF"/>
    <property type="match status" value="1"/>
</dbReference>
<dbReference type="CDD" id="cd00130">
    <property type="entry name" value="PAS"/>
    <property type="match status" value="1"/>
</dbReference>
<dbReference type="Gene3D" id="3.30.450.20">
    <property type="entry name" value="PAS domain"/>
    <property type="match status" value="1"/>
</dbReference>
<dbReference type="Pfam" id="PF00563">
    <property type="entry name" value="EAL"/>
    <property type="match status" value="1"/>
</dbReference>
<dbReference type="Pfam" id="PF13426">
    <property type="entry name" value="PAS_9"/>
    <property type="match status" value="1"/>
</dbReference>
<gene>
    <name evidence="8" type="ORF">IPJ38_11955</name>
</gene>
<dbReference type="Proteomes" id="UP000739411">
    <property type="component" value="Unassembled WGS sequence"/>
</dbReference>
<dbReference type="SMART" id="SM00052">
    <property type="entry name" value="EAL"/>
    <property type="match status" value="1"/>
</dbReference>
<dbReference type="PANTHER" id="PTHR44757:SF2">
    <property type="entry name" value="BIOFILM ARCHITECTURE MAINTENANCE PROTEIN MBAA"/>
    <property type="match status" value="1"/>
</dbReference>
<dbReference type="InterPro" id="IPR003660">
    <property type="entry name" value="HAMP_dom"/>
</dbReference>
<feature type="domain" description="PAC" evidence="4">
    <location>
        <begin position="300"/>
        <end position="352"/>
    </location>
</feature>
<evidence type="ECO:0000259" key="5">
    <source>
        <dbReference type="PROSITE" id="PS50883"/>
    </source>
</evidence>
<dbReference type="SUPFAM" id="SSF55073">
    <property type="entry name" value="Nucleotide cyclase"/>
    <property type="match status" value="1"/>
</dbReference>
<dbReference type="PROSITE" id="PS50883">
    <property type="entry name" value="EAL"/>
    <property type="match status" value="1"/>
</dbReference>
<evidence type="ECO:0000313" key="9">
    <source>
        <dbReference type="Proteomes" id="UP000739411"/>
    </source>
</evidence>
<dbReference type="Pfam" id="PF00990">
    <property type="entry name" value="GGDEF"/>
    <property type="match status" value="1"/>
</dbReference>
<dbReference type="SMART" id="SM00086">
    <property type="entry name" value="PAC"/>
    <property type="match status" value="1"/>
</dbReference>
<dbReference type="SUPFAM" id="SSF55785">
    <property type="entry name" value="PYP-like sensor domain (PAS domain)"/>
    <property type="match status" value="1"/>
</dbReference>
<reference evidence="8 9" key="1">
    <citation type="submission" date="2020-10" db="EMBL/GenBank/DDBJ databases">
        <title>Connecting structure to function with the recovery of over 1000 high-quality activated sludge metagenome-assembled genomes encoding full-length rRNA genes using long-read sequencing.</title>
        <authorList>
            <person name="Singleton C.M."/>
            <person name="Petriglieri F."/>
            <person name="Kristensen J.M."/>
            <person name="Kirkegaard R.H."/>
            <person name="Michaelsen T.Y."/>
            <person name="Andersen M.H."/>
            <person name="Karst S.M."/>
            <person name="Dueholm M.S."/>
            <person name="Nielsen P.H."/>
            <person name="Albertsen M."/>
        </authorList>
    </citation>
    <scope>NUCLEOTIDE SEQUENCE [LARGE SCALE GENOMIC DNA]</scope>
    <source>
        <strain evidence="8">EsbW_18-Q3-R4-48_BATAC.463</strain>
    </source>
</reference>
<dbReference type="CDD" id="cd01948">
    <property type="entry name" value="EAL"/>
    <property type="match status" value="1"/>
</dbReference>
<dbReference type="NCBIfam" id="TIGR00254">
    <property type="entry name" value="GGDEF"/>
    <property type="match status" value="1"/>
</dbReference>
<proteinExistence type="predicted"/>
<dbReference type="FunFam" id="3.30.70.270:FF:000001">
    <property type="entry name" value="Diguanylate cyclase domain protein"/>
    <property type="match status" value="1"/>
</dbReference>
<evidence type="ECO:0000313" key="8">
    <source>
        <dbReference type="EMBL" id="MBK7415711.1"/>
    </source>
</evidence>
<evidence type="ECO:0000259" key="6">
    <source>
        <dbReference type="PROSITE" id="PS50885"/>
    </source>
</evidence>
<feature type="domain" description="PAS" evidence="3">
    <location>
        <begin position="226"/>
        <end position="273"/>
    </location>
</feature>